<dbReference type="InterPro" id="IPR012434">
    <property type="entry name" value="DUF1631"/>
</dbReference>
<protein>
    <recommendedName>
        <fullName evidence="4">Thymidine phosphorylase</fullName>
    </recommendedName>
</protein>
<dbReference type="STRING" id="529704.SAMN02927913_1054"/>
<proteinExistence type="predicted"/>
<evidence type="ECO:0000256" key="1">
    <source>
        <dbReference type="SAM" id="MobiDB-lite"/>
    </source>
</evidence>
<name>A0A1H6S9A8_9GAMM</name>
<accession>A0A1H6S9A8</accession>
<evidence type="ECO:0008006" key="4">
    <source>
        <dbReference type="Google" id="ProtNLM"/>
    </source>
</evidence>
<dbReference type="RefSeq" id="WP_091334540.1">
    <property type="nucleotide sequence ID" value="NZ_FNYC01000002.1"/>
</dbReference>
<reference evidence="2 3" key="1">
    <citation type="submission" date="2016-10" db="EMBL/GenBank/DDBJ databases">
        <authorList>
            <person name="de Groot N.N."/>
        </authorList>
    </citation>
    <scope>NUCLEOTIDE SEQUENCE [LARGE SCALE GENOMIC DNA]</scope>
    <source>
        <strain evidence="2 3">DSM 26515</strain>
    </source>
</reference>
<dbReference type="Pfam" id="PF07793">
    <property type="entry name" value="DUF1631"/>
    <property type="match status" value="1"/>
</dbReference>
<sequence>MDVEQRQHLAATPGSDDRAALHHLPMRVQRLVADLRGLCDARLQPALLQGLDALDDNLYQQAERSRSHLDQQRCFDSRAMVRCHRAAFLRLVSEHVHASFERLGQSSEASDRLAVTPSLSLLDRHEHELSAALEQLASRGEAHTGPVLAELSYRMAVLVGAPPLEGDAMPASPHNLAMAVREAMPALDLPPEHQLMLVQVLERKLAPVLPALYEATNAHLLADGILPHLRAFAGARPANAPPAPPSMKAPAPASEPTQAAPAASHEPIAVLETLRDLLARQRAGEVHTASGPAATPGELEAALGALQRHLAQVTDRASRELRSAQRLREELLAHLNAGRPAGATRTGLSPEQDDTVELVARLFEQLGQQLHQGPGATALLGDLQVPILRVAMTDRSFFERAEHPARHLLGTLAEASHDWGDGKDIDPDLAAQLSRLVARAQREEPSAGLYTSLLADIRHHLSQLSRKAQVTERRQVEAMQGRERLHQARRRAAEVLAARFAESTPRGLLRALLDRAWSDVLALALLRHGEQSDAFAERLRITDQLLGRLPVEDSLGLRMTVEDHLQQIGMQAEEAEQVAQRLIGSDAGAAKPTEPAAAPAAAAAADMPALAAYAAAAEPPSATDLALRLKQRQRLGEQRGQESQPTIAPAPEPPLGPQEARIHNRLRQLPFGSWFEFIDPETGAASRRKLAWFSPLSGNSLFVNRRGQRVVEMNLRELAAAIASGRVRELVAPRDGLFDRALRALTGSLQRPTARA</sequence>
<dbReference type="AlphaFoldDB" id="A0A1H6S9A8"/>
<dbReference type="EMBL" id="FNYC01000002">
    <property type="protein sequence ID" value="SEI60012.1"/>
    <property type="molecule type" value="Genomic_DNA"/>
</dbReference>
<feature type="region of interest" description="Disordered" evidence="1">
    <location>
        <begin position="236"/>
        <end position="264"/>
    </location>
</feature>
<gene>
    <name evidence="2" type="ORF">SAMN04487997_1138</name>
</gene>
<keyword evidence="3" id="KW-1185">Reference proteome</keyword>
<evidence type="ECO:0000313" key="3">
    <source>
        <dbReference type="Proteomes" id="UP000199420"/>
    </source>
</evidence>
<dbReference type="Proteomes" id="UP000199420">
    <property type="component" value="Unassembled WGS sequence"/>
</dbReference>
<evidence type="ECO:0000313" key="2">
    <source>
        <dbReference type="EMBL" id="SEI60012.1"/>
    </source>
</evidence>
<dbReference type="OrthoDB" id="6188167at2"/>
<organism evidence="2 3">
    <name type="scientific">Frateuria terrea</name>
    <dbReference type="NCBI Taxonomy" id="529704"/>
    <lineage>
        <taxon>Bacteria</taxon>
        <taxon>Pseudomonadati</taxon>
        <taxon>Pseudomonadota</taxon>
        <taxon>Gammaproteobacteria</taxon>
        <taxon>Lysobacterales</taxon>
        <taxon>Rhodanobacteraceae</taxon>
        <taxon>Frateuria</taxon>
    </lineage>
</organism>
<feature type="region of interest" description="Disordered" evidence="1">
    <location>
        <begin position="634"/>
        <end position="658"/>
    </location>
</feature>